<dbReference type="InterPro" id="IPR011333">
    <property type="entry name" value="SKP1/BTB/POZ_sf"/>
</dbReference>
<dbReference type="InterPro" id="IPR013320">
    <property type="entry name" value="ConA-like_dom_sf"/>
</dbReference>
<dbReference type="Gene3D" id="2.60.120.920">
    <property type="match status" value="1"/>
</dbReference>
<name>A0A388LX39_CHABU</name>
<dbReference type="AlphaFoldDB" id="A0A388LX39"/>
<dbReference type="OrthoDB" id="6436188at2759"/>
<accession>A0A388LX39</accession>
<feature type="region of interest" description="Disordered" evidence="2">
    <location>
        <begin position="225"/>
        <end position="304"/>
    </location>
</feature>
<evidence type="ECO:0000259" key="3">
    <source>
        <dbReference type="PROSITE" id="PS50097"/>
    </source>
</evidence>
<sequence length="612" mass="68067">MRDDQFASRLKEAMSPLEVTSLLRKENEELSLDVQSMLHRPELLDVTFVCMDATEVRANRAFLASRNEYFSTLLYGDMKESTMERIPLPDVKAASLEVVISYLHGSLTGRFSGDSCWDDLVDTYLLAEQYQVNTLRERIVRIVMVQRNARHLGALVNLALERQAEGLLEVALTAMRDVVVFDSTSFHGWKKESIAYFLDEVQCQPYVTETLIAVAVLSASFANNNGVKRESSPSPRVEGDATTTAEPPKNAASSAVPSCSERERHEGDATTIAEPLKNAVTSAGPSCSERERHPQADGEQASSLSRKDLQDIFESHFNLPFIEPFIVEKMIEPLQILRVETLAALYRLQSIWFAGGFGGTLPASFLKMPWRSVIPKLLPAEVETREPGICKKNPHIKVSIPTLWSGVPVSSFRTEEELPQRVSAQSTGVAIMRVPLYSGKHIWRVRLLNSCAHFAVGTVSTLSTTEDANLKVVSPQIVAWWALKSDGNTLEDRTKQFAAFNDHRRLVDNFDKSGSTVVVILDTEVGSLHFANDLESYRRQTTRVGFQDLRCDAAMFPALWMQAPGCAEIEWIESLPRPSISAPGQSGCTSQVNNASNLINLLSHVRQQPNNN</sequence>
<feature type="domain" description="BTB" evidence="3">
    <location>
        <begin position="44"/>
        <end position="104"/>
    </location>
</feature>
<evidence type="ECO:0000259" key="4">
    <source>
        <dbReference type="PROSITE" id="PS50188"/>
    </source>
</evidence>
<dbReference type="InterPro" id="IPR000210">
    <property type="entry name" value="BTB/POZ_dom"/>
</dbReference>
<dbReference type="SMART" id="SM00225">
    <property type="entry name" value="BTB"/>
    <property type="match status" value="1"/>
</dbReference>
<dbReference type="PROSITE" id="PS50097">
    <property type="entry name" value="BTB"/>
    <property type="match status" value="1"/>
</dbReference>
<evidence type="ECO:0008006" key="7">
    <source>
        <dbReference type="Google" id="ProtNLM"/>
    </source>
</evidence>
<keyword evidence="6" id="KW-1185">Reference proteome</keyword>
<reference evidence="5 6" key="1">
    <citation type="journal article" date="2018" name="Cell">
        <title>The Chara Genome: Secondary Complexity and Implications for Plant Terrestrialization.</title>
        <authorList>
            <person name="Nishiyama T."/>
            <person name="Sakayama H."/>
            <person name="Vries J.D."/>
            <person name="Buschmann H."/>
            <person name="Saint-Marcoux D."/>
            <person name="Ullrich K.K."/>
            <person name="Haas F.B."/>
            <person name="Vanderstraeten L."/>
            <person name="Becker D."/>
            <person name="Lang D."/>
            <person name="Vosolsobe S."/>
            <person name="Rombauts S."/>
            <person name="Wilhelmsson P.K.I."/>
            <person name="Janitza P."/>
            <person name="Kern R."/>
            <person name="Heyl A."/>
            <person name="Rumpler F."/>
            <person name="Villalobos L.I.A.C."/>
            <person name="Clay J.M."/>
            <person name="Skokan R."/>
            <person name="Toyoda A."/>
            <person name="Suzuki Y."/>
            <person name="Kagoshima H."/>
            <person name="Schijlen E."/>
            <person name="Tajeshwar N."/>
            <person name="Catarino B."/>
            <person name="Hetherington A.J."/>
            <person name="Saltykova A."/>
            <person name="Bonnot C."/>
            <person name="Breuninger H."/>
            <person name="Symeonidi A."/>
            <person name="Radhakrishnan G.V."/>
            <person name="Van Nieuwerburgh F."/>
            <person name="Deforce D."/>
            <person name="Chang C."/>
            <person name="Karol K.G."/>
            <person name="Hedrich R."/>
            <person name="Ulvskov P."/>
            <person name="Glockner G."/>
            <person name="Delwiche C.F."/>
            <person name="Petrasek J."/>
            <person name="Van de Peer Y."/>
            <person name="Friml J."/>
            <person name="Beilby M."/>
            <person name="Dolan L."/>
            <person name="Kohara Y."/>
            <person name="Sugano S."/>
            <person name="Fujiyama A."/>
            <person name="Delaux P.-M."/>
            <person name="Quint M."/>
            <person name="TheiBen G."/>
            <person name="Hagemann M."/>
            <person name="Harholt J."/>
            <person name="Dunand C."/>
            <person name="Zachgo S."/>
            <person name="Langdale J."/>
            <person name="Maumus F."/>
            <person name="Straeten D.V.D."/>
            <person name="Gould S.B."/>
            <person name="Rensing S.A."/>
        </authorList>
    </citation>
    <scope>NUCLEOTIDE SEQUENCE [LARGE SCALE GENOMIC DNA]</scope>
    <source>
        <strain evidence="5 6">S276</strain>
    </source>
</reference>
<dbReference type="SUPFAM" id="SSF49899">
    <property type="entry name" value="Concanavalin A-like lectins/glucanases"/>
    <property type="match status" value="1"/>
</dbReference>
<comment type="pathway">
    <text evidence="1">Protein modification; protein ubiquitination.</text>
</comment>
<evidence type="ECO:0000313" key="6">
    <source>
        <dbReference type="Proteomes" id="UP000265515"/>
    </source>
</evidence>
<dbReference type="InterPro" id="IPR001870">
    <property type="entry name" value="B30.2/SPRY"/>
</dbReference>
<dbReference type="GO" id="GO:0005737">
    <property type="term" value="C:cytoplasm"/>
    <property type="evidence" value="ECO:0007669"/>
    <property type="project" value="TreeGrafter"/>
</dbReference>
<dbReference type="PROSITE" id="PS50188">
    <property type="entry name" value="B302_SPRY"/>
    <property type="match status" value="1"/>
</dbReference>
<dbReference type="SUPFAM" id="SSF54695">
    <property type="entry name" value="POZ domain"/>
    <property type="match status" value="1"/>
</dbReference>
<dbReference type="Proteomes" id="UP000265515">
    <property type="component" value="Unassembled WGS sequence"/>
</dbReference>
<proteinExistence type="predicted"/>
<dbReference type="EMBL" id="BFEA01000581">
    <property type="protein sequence ID" value="GBG86823.1"/>
    <property type="molecule type" value="Genomic_DNA"/>
</dbReference>
<dbReference type="Gramene" id="GBG86823">
    <property type="protein sequence ID" value="GBG86823"/>
    <property type="gene ID" value="CBR_g42106"/>
</dbReference>
<evidence type="ECO:0000256" key="2">
    <source>
        <dbReference type="SAM" id="MobiDB-lite"/>
    </source>
</evidence>
<feature type="domain" description="B30.2/SPRY" evidence="4">
    <location>
        <begin position="364"/>
        <end position="579"/>
    </location>
</feature>
<dbReference type="Pfam" id="PF00651">
    <property type="entry name" value="BTB"/>
    <property type="match status" value="1"/>
</dbReference>
<dbReference type="PANTHER" id="PTHR46306">
    <property type="entry name" value="BTB/POZ DOMAIN-CONTAINING PROTEIN 9"/>
    <property type="match status" value="1"/>
</dbReference>
<protein>
    <recommendedName>
        <fullName evidence="7">BTB domain-containing protein</fullName>
    </recommendedName>
</protein>
<comment type="caution">
    <text evidence="5">The sequence shown here is derived from an EMBL/GenBank/DDBJ whole genome shotgun (WGS) entry which is preliminary data.</text>
</comment>
<evidence type="ECO:0000256" key="1">
    <source>
        <dbReference type="ARBA" id="ARBA00004906"/>
    </source>
</evidence>
<dbReference type="InterPro" id="IPR043136">
    <property type="entry name" value="B30.2/SPRY_sf"/>
</dbReference>
<dbReference type="InterPro" id="IPR052407">
    <property type="entry name" value="BTB_POZ_domain_cont_9"/>
</dbReference>
<dbReference type="STRING" id="69332.A0A388LX39"/>
<dbReference type="PANTHER" id="PTHR46306:SF1">
    <property type="entry name" value="BTB_POZ DOMAIN-CONTAINING PROTEIN 9"/>
    <property type="match status" value="1"/>
</dbReference>
<feature type="compositionally biased region" description="Polar residues" evidence="2">
    <location>
        <begin position="241"/>
        <end position="257"/>
    </location>
</feature>
<evidence type="ECO:0000313" key="5">
    <source>
        <dbReference type="EMBL" id="GBG86823.1"/>
    </source>
</evidence>
<dbReference type="Gene3D" id="3.30.710.10">
    <property type="entry name" value="Potassium Channel Kv1.1, Chain A"/>
    <property type="match status" value="1"/>
</dbReference>
<gene>
    <name evidence="5" type="ORF">CBR_g42106</name>
</gene>
<organism evidence="5 6">
    <name type="scientific">Chara braunii</name>
    <name type="common">Braun's stonewort</name>
    <dbReference type="NCBI Taxonomy" id="69332"/>
    <lineage>
        <taxon>Eukaryota</taxon>
        <taxon>Viridiplantae</taxon>
        <taxon>Streptophyta</taxon>
        <taxon>Charophyceae</taxon>
        <taxon>Charales</taxon>
        <taxon>Characeae</taxon>
        <taxon>Chara</taxon>
    </lineage>
</organism>